<feature type="compositionally biased region" description="Basic and acidic residues" evidence="1">
    <location>
        <begin position="44"/>
        <end position="54"/>
    </location>
</feature>
<accession>A0A484FNR9</accession>
<gene>
    <name evidence="2" type="ORF">Cob_v007880</name>
</gene>
<evidence type="ECO:0000313" key="2">
    <source>
        <dbReference type="EMBL" id="TDZ19538.1"/>
    </source>
</evidence>
<feature type="compositionally biased region" description="Polar residues" evidence="1">
    <location>
        <begin position="1"/>
        <end position="10"/>
    </location>
</feature>
<feature type="region of interest" description="Disordered" evidence="1">
    <location>
        <begin position="1"/>
        <end position="107"/>
    </location>
</feature>
<organism evidence="2 3">
    <name type="scientific">Colletotrichum orbiculare (strain 104-T / ATCC 96160 / CBS 514.97 / LARS 414 / MAFF 240422)</name>
    <name type="common">Cucumber anthracnose fungus</name>
    <name type="synonym">Colletotrichum lagenarium</name>
    <dbReference type="NCBI Taxonomy" id="1213857"/>
    <lineage>
        <taxon>Eukaryota</taxon>
        <taxon>Fungi</taxon>
        <taxon>Dikarya</taxon>
        <taxon>Ascomycota</taxon>
        <taxon>Pezizomycotina</taxon>
        <taxon>Sordariomycetes</taxon>
        <taxon>Hypocreomycetidae</taxon>
        <taxon>Glomerellales</taxon>
        <taxon>Glomerellaceae</taxon>
        <taxon>Colletotrichum</taxon>
        <taxon>Colletotrichum orbiculare species complex</taxon>
    </lineage>
</organism>
<dbReference type="EMBL" id="AMCV02000020">
    <property type="protein sequence ID" value="TDZ19538.1"/>
    <property type="molecule type" value="Genomic_DNA"/>
</dbReference>
<feature type="compositionally biased region" description="Polar residues" evidence="1">
    <location>
        <begin position="18"/>
        <end position="43"/>
    </location>
</feature>
<name>A0A484FNR9_COLOR</name>
<keyword evidence="3" id="KW-1185">Reference proteome</keyword>
<feature type="compositionally biased region" description="Polar residues" evidence="1">
    <location>
        <begin position="88"/>
        <end position="107"/>
    </location>
</feature>
<dbReference type="Proteomes" id="UP000014480">
    <property type="component" value="Unassembled WGS sequence"/>
</dbReference>
<sequence length="107" mass="11685">MLGISKPTNKVSKDIPTQEDSPLQGQTSPKAMNTAQSYSPTRTPRQDVTDDGEWKGNNSIQSTTKELSQETGRLPNAKSGRHEKVEPKSQTSGYAMTASYTPSNIQE</sequence>
<reference evidence="3" key="2">
    <citation type="journal article" date="2019" name="Mol. Plant Microbe Interact.">
        <title>Genome sequence resources for four phytopathogenic fungi from the Colletotrichum orbiculare species complex.</title>
        <authorList>
            <person name="Gan P."/>
            <person name="Tsushima A."/>
            <person name="Narusaka M."/>
            <person name="Narusaka Y."/>
            <person name="Takano Y."/>
            <person name="Kubo Y."/>
            <person name="Shirasu K."/>
        </authorList>
    </citation>
    <scope>GENOME REANNOTATION</scope>
    <source>
        <strain evidence="3">104-T / ATCC 96160 / CBS 514.97 / LARS 414 / MAFF 240422</strain>
    </source>
</reference>
<protein>
    <submittedName>
        <fullName evidence="2">Uncharacterized protein</fullName>
    </submittedName>
</protein>
<proteinExistence type="predicted"/>
<dbReference type="AlphaFoldDB" id="A0A484FNR9"/>
<feature type="compositionally biased region" description="Polar residues" evidence="1">
    <location>
        <begin position="56"/>
        <end position="71"/>
    </location>
</feature>
<comment type="caution">
    <text evidence="2">The sequence shown here is derived from an EMBL/GenBank/DDBJ whole genome shotgun (WGS) entry which is preliminary data.</text>
</comment>
<reference evidence="3" key="1">
    <citation type="journal article" date="2013" name="New Phytol.">
        <title>Comparative genomic and transcriptomic analyses reveal the hemibiotrophic stage shift of Colletotrichum fungi.</title>
        <authorList>
            <person name="Gan P."/>
            <person name="Ikeda K."/>
            <person name="Irieda H."/>
            <person name="Narusaka M."/>
            <person name="O'Connell R.J."/>
            <person name="Narusaka Y."/>
            <person name="Takano Y."/>
            <person name="Kubo Y."/>
            <person name="Shirasu K."/>
        </authorList>
    </citation>
    <scope>NUCLEOTIDE SEQUENCE [LARGE SCALE GENOMIC DNA]</scope>
    <source>
        <strain evidence="3">104-T / ATCC 96160 / CBS 514.97 / LARS 414 / MAFF 240422</strain>
    </source>
</reference>
<evidence type="ECO:0000313" key="3">
    <source>
        <dbReference type="Proteomes" id="UP000014480"/>
    </source>
</evidence>
<evidence type="ECO:0000256" key="1">
    <source>
        <dbReference type="SAM" id="MobiDB-lite"/>
    </source>
</evidence>